<sequence>DLSTLANVVTTLATMGKNPEQQQQQQQQLDTDSTSHTTNGNSEADSAAKAVDDLAKAVSANQQEQEALDDSTMSIDTDSDLLIDFEGNMLTDQNFNFTLTTPSPMPAYLTVHYICETASRLLFLSMHWARAIQAFQILNHDVQTNLVRTRWSELFTLGLAQCAQSMCLPTILAAIVNHLQTSVQQEKLNADRVRLVSDHIIKLQEYVQSLQSLKVDEVEYAYLKTMALFSPDHPCTPKNQLEKFQEKAHRELFEHEQEHYPECPDRFAKLLLRLPALRSLSPSIMEELFFVGLIGNVQIDSIIPYILRMETSDYNLQMGLQPQVITTQEQQVLSESPLQSGVAV</sequence>
<dbReference type="PANTHER" id="PTHR24083">
    <property type="entry name" value="NUCLEAR HORMONE RECEPTOR"/>
    <property type="match status" value="1"/>
</dbReference>
<evidence type="ECO:0000313" key="7">
    <source>
        <dbReference type="Proteomes" id="UP000749559"/>
    </source>
</evidence>
<feature type="non-terminal residue" evidence="6">
    <location>
        <position position="344"/>
    </location>
</feature>
<gene>
    <name evidence="6" type="ORF">OFUS_LOCUS10316</name>
</gene>
<feature type="compositionally biased region" description="Polar residues" evidence="4">
    <location>
        <begin position="29"/>
        <end position="43"/>
    </location>
</feature>
<dbReference type="Gene3D" id="1.10.565.10">
    <property type="entry name" value="Retinoid X Receptor"/>
    <property type="match status" value="1"/>
</dbReference>
<evidence type="ECO:0000313" key="6">
    <source>
        <dbReference type="EMBL" id="CAH1784058.1"/>
    </source>
</evidence>
<evidence type="ECO:0000256" key="3">
    <source>
        <dbReference type="ARBA" id="ARBA00023170"/>
    </source>
</evidence>
<accession>A0A8S4NR71</accession>
<dbReference type="PRINTS" id="PR00398">
    <property type="entry name" value="STRDHORMONER"/>
</dbReference>
<dbReference type="SUPFAM" id="SSF48508">
    <property type="entry name" value="Nuclear receptor ligand-binding domain"/>
    <property type="match status" value="1"/>
</dbReference>
<dbReference type="PROSITE" id="PS51843">
    <property type="entry name" value="NR_LBD"/>
    <property type="match status" value="1"/>
</dbReference>
<dbReference type="AlphaFoldDB" id="A0A8S4NR71"/>
<dbReference type="Proteomes" id="UP000749559">
    <property type="component" value="Unassembled WGS sequence"/>
</dbReference>
<dbReference type="SMART" id="SM00430">
    <property type="entry name" value="HOLI"/>
    <property type="match status" value="1"/>
</dbReference>
<dbReference type="OrthoDB" id="10024684at2759"/>
<dbReference type="FunFam" id="1.10.565.10:FF:000012">
    <property type="entry name" value="Nuclear receptor subfamily 2 group C member 1"/>
    <property type="match status" value="1"/>
</dbReference>
<dbReference type="InterPro" id="IPR035500">
    <property type="entry name" value="NHR-like_dom_sf"/>
</dbReference>
<dbReference type="InterPro" id="IPR050274">
    <property type="entry name" value="Nuclear_hormone_rcpt_NR2"/>
</dbReference>
<feature type="region of interest" description="Disordered" evidence="4">
    <location>
        <begin position="14"/>
        <end position="45"/>
    </location>
</feature>
<keyword evidence="1" id="KW-0805">Transcription regulation</keyword>
<evidence type="ECO:0000256" key="1">
    <source>
        <dbReference type="ARBA" id="ARBA00023015"/>
    </source>
</evidence>
<keyword evidence="3" id="KW-0675">Receptor</keyword>
<name>A0A8S4NR71_OWEFU</name>
<feature type="domain" description="NR LBD" evidence="5">
    <location>
        <begin position="70"/>
        <end position="310"/>
    </location>
</feature>
<protein>
    <recommendedName>
        <fullName evidence="5">NR LBD domain-containing protein</fullName>
    </recommendedName>
</protein>
<dbReference type="InterPro" id="IPR001723">
    <property type="entry name" value="Nuclear_hrmn_rcpt"/>
</dbReference>
<evidence type="ECO:0000259" key="5">
    <source>
        <dbReference type="PROSITE" id="PS51843"/>
    </source>
</evidence>
<dbReference type="InterPro" id="IPR048246">
    <property type="entry name" value="NR2C1/2-like_LBD"/>
</dbReference>
<dbReference type="Pfam" id="PF00104">
    <property type="entry name" value="Hormone_recep"/>
    <property type="match status" value="1"/>
</dbReference>
<dbReference type="EMBL" id="CAIIXF020000005">
    <property type="protein sequence ID" value="CAH1784058.1"/>
    <property type="molecule type" value="Genomic_DNA"/>
</dbReference>
<evidence type="ECO:0000256" key="2">
    <source>
        <dbReference type="ARBA" id="ARBA00023163"/>
    </source>
</evidence>
<comment type="caution">
    <text evidence="6">The sequence shown here is derived from an EMBL/GenBank/DDBJ whole genome shotgun (WGS) entry which is preliminary data.</text>
</comment>
<keyword evidence="2" id="KW-0804">Transcription</keyword>
<dbReference type="InterPro" id="IPR000536">
    <property type="entry name" value="Nucl_hrmn_rcpt_lig-bd"/>
</dbReference>
<proteinExistence type="predicted"/>
<organism evidence="6 7">
    <name type="scientific">Owenia fusiformis</name>
    <name type="common">Polychaete worm</name>
    <dbReference type="NCBI Taxonomy" id="6347"/>
    <lineage>
        <taxon>Eukaryota</taxon>
        <taxon>Metazoa</taxon>
        <taxon>Spiralia</taxon>
        <taxon>Lophotrochozoa</taxon>
        <taxon>Annelida</taxon>
        <taxon>Polychaeta</taxon>
        <taxon>Sedentaria</taxon>
        <taxon>Canalipalpata</taxon>
        <taxon>Sabellida</taxon>
        <taxon>Oweniida</taxon>
        <taxon>Oweniidae</taxon>
        <taxon>Owenia</taxon>
    </lineage>
</organism>
<evidence type="ECO:0000256" key="4">
    <source>
        <dbReference type="SAM" id="MobiDB-lite"/>
    </source>
</evidence>
<keyword evidence="7" id="KW-1185">Reference proteome</keyword>
<dbReference type="CDD" id="cd06952">
    <property type="entry name" value="NR_LBD_TR2_like"/>
    <property type="match status" value="1"/>
</dbReference>
<reference evidence="6" key="1">
    <citation type="submission" date="2022-03" db="EMBL/GenBank/DDBJ databases">
        <authorList>
            <person name="Martin C."/>
        </authorList>
    </citation>
    <scope>NUCLEOTIDE SEQUENCE</scope>
</reference>